<evidence type="ECO:0000313" key="3">
    <source>
        <dbReference type="Proteomes" id="UP000229570"/>
    </source>
</evidence>
<dbReference type="GO" id="GO:0004619">
    <property type="term" value="F:phosphoglycerate mutase activity"/>
    <property type="evidence" value="ECO:0007669"/>
    <property type="project" value="InterPro"/>
</dbReference>
<protein>
    <submittedName>
        <fullName evidence="2">Phosphoglycerate mutase (2,3-diphosphoglycerate-independent)</fullName>
    </submittedName>
</protein>
<comment type="caution">
    <text evidence="2">The sequence shown here is derived from an EMBL/GenBank/DDBJ whole genome shotgun (WGS) entry which is preliminary data.</text>
</comment>
<dbReference type="PANTHER" id="PTHR31637:SF0">
    <property type="entry name" value="2,3-BISPHOSPHOGLYCERATE-INDEPENDENT PHOSPHOGLYCERATE MUTASE"/>
    <property type="match status" value="1"/>
</dbReference>
<accession>A0A2H0KMI6</accession>
<feature type="non-terminal residue" evidence="2">
    <location>
        <position position="80"/>
    </location>
</feature>
<reference evidence="2 3" key="1">
    <citation type="submission" date="2017-09" db="EMBL/GenBank/DDBJ databases">
        <title>Depth-based differentiation of microbial function through sediment-hosted aquifers and enrichment of novel symbionts in the deep terrestrial subsurface.</title>
        <authorList>
            <person name="Probst A.J."/>
            <person name="Ladd B."/>
            <person name="Jarett J.K."/>
            <person name="Geller-Mcgrath D.E."/>
            <person name="Sieber C.M."/>
            <person name="Emerson J.B."/>
            <person name="Anantharaman K."/>
            <person name="Thomas B.C."/>
            <person name="Malmstrom R."/>
            <person name="Stieglmeier M."/>
            <person name="Klingl A."/>
            <person name="Woyke T."/>
            <person name="Ryan C.M."/>
            <person name="Banfield J.F."/>
        </authorList>
    </citation>
    <scope>NUCLEOTIDE SEQUENCE [LARGE SCALE GENOMIC DNA]</scope>
    <source>
        <strain evidence="2">CG11_big_fil_rev_8_21_14_0_20_35_14</strain>
    </source>
</reference>
<dbReference type="GO" id="GO:0030145">
    <property type="term" value="F:manganese ion binding"/>
    <property type="evidence" value="ECO:0007669"/>
    <property type="project" value="TreeGrafter"/>
</dbReference>
<dbReference type="Proteomes" id="UP000229570">
    <property type="component" value="Unassembled WGS sequence"/>
</dbReference>
<dbReference type="InterPro" id="IPR017850">
    <property type="entry name" value="Alkaline_phosphatase_core_sf"/>
</dbReference>
<dbReference type="GO" id="GO:0006007">
    <property type="term" value="P:glucose catabolic process"/>
    <property type="evidence" value="ECO:0007669"/>
    <property type="project" value="InterPro"/>
</dbReference>
<dbReference type="InterPro" id="IPR006124">
    <property type="entry name" value="Metalloenzyme"/>
</dbReference>
<evidence type="ECO:0000259" key="1">
    <source>
        <dbReference type="Pfam" id="PF01676"/>
    </source>
</evidence>
<sequence>MKKVALIVLDGWGIGKNEKNNAIYEAKPNFFNYLLANFPNTELQASGEFVGLPKGQIGGSEVGHLTMGAGKVLTESLTRI</sequence>
<organism evidence="2 3">
    <name type="scientific">Candidatus Roizmanbacteria bacterium CG11_big_fil_rev_8_21_14_0_20_35_14</name>
    <dbReference type="NCBI Taxonomy" id="1974855"/>
    <lineage>
        <taxon>Bacteria</taxon>
        <taxon>Candidatus Roizmaniibacteriota</taxon>
    </lineage>
</organism>
<feature type="domain" description="Metalloenzyme" evidence="1">
    <location>
        <begin position="2"/>
        <end position="67"/>
    </location>
</feature>
<dbReference type="GO" id="GO:0005829">
    <property type="term" value="C:cytosol"/>
    <property type="evidence" value="ECO:0007669"/>
    <property type="project" value="TreeGrafter"/>
</dbReference>
<proteinExistence type="predicted"/>
<dbReference type="PANTHER" id="PTHR31637">
    <property type="entry name" value="2,3-BISPHOSPHOGLYCERATE-INDEPENDENT PHOSPHOGLYCERATE MUTASE"/>
    <property type="match status" value="1"/>
</dbReference>
<dbReference type="SUPFAM" id="SSF53649">
    <property type="entry name" value="Alkaline phosphatase-like"/>
    <property type="match status" value="1"/>
</dbReference>
<gene>
    <name evidence="2" type="ORF">COV86_02815</name>
</gene>
<dbReference type="InterPro" id="IPR005995">
    <property type="entry name" value="Pgm_bpd_ind"/>
</dbReference>
<dbReference type="Pfam" id="PF01676">
    <property type="entry name" value="Metalloenzyme"/>
    <property type="match status" value="1"/>
</dbReference>
<dbReference type="Gene3D" id="3.40.720.10">
    <property type="entry name" value="Alkaline Phosphatase, subunit A"/>
    <property type="match status" value="1"/>
</dbReference>
<name>A0A2H0KMI6_9BACT</name>
<evidence type="ECO:0000313" key="2">
    <source>
        <dbReference type="EMBL" id="PIQ72471.1"/>
    </source>
</evidence>
<dbReference type="AlphaFoldDB" id="A0A2H0KMI6"/>
<dbReference type="EMBL" id="PCVL01000037">
    <property type="protein sequence ID" value="PIQ72471.1"/>
    <property type="molecule type" value="Genomic_DNA"/>
</dbReference>